<dbReference type="Pfam" id="PF11976">
    <property type="entry name" value="Rad60-SLD"/>
    <property type="match status" value="1"/>
</dbReference>
<sequence length="205" mass="23292">MRCPRPRHSRRLPLQPTRGKHELLKDLCSCINEHFDKSLFSDVLDRWASTESERTDMIDCYIRCLAFKALMNDTMVESLSMPAQIDALWHEHQQQQGAGEEGGDADPPPSPVWGGAPNPERNWKDGLHLNLRVRATDGQEIHFRIKETTRLEKLMNAYCQRLGQNIDAVCFMFDGEAVAKEQTCREIVGLGDWGLLDAMLPQTGC</sequence>
<dbReference type="Gene3D" id="3.10.20.90">
    <property type="entry name" value="Phosphatidylinositol 3-kinase Catalytic Subunit, Chain A, domain 1"/>
    <property type="match status" value="1"/>
</dbReference>
<dbReference type="EMBL" id="CDMZ01004420">
    <property type="protein sequence ID" value="CEM49688.1"/>
    <property type="molecule type" value="Genomic_DNA"/>
</dbReference>
<dbReference type="InterPro" id="IPR022617">
    <property type="entry name" value="Rad60/SUMO-like_dom"/>
</dbReference>
<dbReference type="AlphaFoldDB" id="A0A0G4HYS2"/>
<feature type="domain" description="Rad60/SUMO-like" evidence="2">
    <location>
        <begin position="130"/>
        <end position="186"/>
    </location>
</feature>
<reference evidence="3" key="1">
    <citation type="submission" date="2014-11" db="EMBL/GenBank/DDBJ databases">
        <authorList>
            <person name="Otto D Thomas"/>
            <person name="Naeem Raeece"/>
        </authorList>
    </citation>
    <scope>NUCLEOTIDE SEQUENCE</scope>
</reference>
<accession>A0A0G4HYS2</accession>
<feature type="region of interest" description="Disordered" evidence="1">
    <location>
        <begin position="91"/>
        <end position="119"/>
    </location>
</feature>
<dbReference type="VEuPathDB" id="CryptoDB:Cvel_9546"/>
<organism evidence="3">
    <name type="scientific">Chromera velia CCMP2878</name>
    <dbReference type="NCBI Taxonomy" id="1169474"/>
    <lineage>
        <taxon>Eukaryota</taxon>
        <taxon>Sar</taxon>
        <taxon>Alveolata</taxon>
        <taxon>Colpodellida</taxon>
        <taxon>Chromeraceae</taxon>
        <taxon>Chromera</taxon>
    </lineage>
</organism>
<dbReference type="SUPFAM" id="SSF54236">
    <property type="entry name" value="Ubiquitin-like"/>
    <property type="match status" value="1"/>
</dbReference>
<name>A0A0G4HYS2_9ALVE</name>
<dbReference type="PANTHER" id="PTHR10562">
    <property type="entry name" value="SMALL UBIQUITIN-RELATED MODIFIER"/>
    <property type="match status" value="1"/>
</dbReference>
<evidence type="ECO:0000313" key="3">
    <source>
        <dbReference type="EMBL" id="CEM49688.1"/>
    </source>
</evidence>
<evidence type="ECO:0000259" key="2">
    <source>
        <dbReference type="Pfam" id="PF11976"/>
    </source>
</evidence>
<gene>
    <name evidence="3" type="ORF">Cvel_9546</name>
</gene>
<dbReference type="InterPro" id="IPR029071">
    <property type="entry name" value="Ubiquitin-like_domsf"/>
</dbReference>
<protein>
    <recommendedName>
        <fullName evidence="2">Rad60/SUMO-like domain-containing protein</fullName>
    </recommendedName>
</protein>
<proteinExistence type="predicted"/>
<evidence type="ECO:0000256" key="1">
    <source>
        <dbReference type="SAM" id="MobiDB-lite"/>
    </source>
</evidence>